<feature type="domain" description="Ion transport" evidence="10">
    <location>
        <begin position="1322"/>
        <end position="1568"/>
    </location>
</feature>
<proteinExistence type="predicted"/>
<gene>
    <name evidence="11" type="ORF">SCF082_LOCUS6083</name>
</gene>
<feature type="transmembrane region" description="Helical" evidence="9">
    <location>
        <begin position="1550"/>
        <end position="1572"/>
    </location>
</feature>
<name>A0ABP0IB12_9DINO</name>
<dbReference type="SMART" id="SM00248">
    <property type="entry name" value="ANK"/>
    <property type="match status" value="8"/>
</dbReference>
<dbReference type="Gene3D" id="2.60.120.620">
    <property type="entry name" value="q2cbj1_9rhob like domain"/>
    <property type="match status" value="1"/>
</dbReference>
<dbReference type="SUPFAM" id="SSF81324">
    <property type="entry name" value="Voltage-gated potassium channels"/>
    <property type="match status" value="1"/>
</dbReference>
<feature type="compositionally biased region" description="Low complexity" evidence="8">
    <location>
        <begin position="118"/>
        <end position="127"/>
    </location>
</feature>
<feature type="repeat" description="ANK" evidence="7">
    <location>
        <begin position="711"/>
        <end position="743"/>
    </location>
</feature>
<dbReference type="Pfam" id="PF12796">
    <property type="entry name" value="Ank_2"/>
    <property type="match status" value="3"/>
</dbReference>
<dbReference type="InterPro" id="IPR036770">
    <property type="entry name" value="Ankyrin_rpt-contain_sf"/>
</dbReference>
<dbReference type="Gene3D" id="1.10.287.70">
    <property type="match status" value="1"/>
</dbReference>
<comment type="caution">
    <text evidence="11">The sequence shown here is derived from an EMBL/GenBank/DDBJ whole genome shotgun (WGS) entry which is preliminary data.</text>
</comment>
<dbReference type="SUPFAM" id="SSF48403">
    <property type="entry name" value="Ankyrin repeat"/>
    <property type="match status" value="1"/>
</dbReference>
<feature type="transmembrane region" description="Helical" evidence="9">
    <location>
        <begin position="1353"/>
        <end position="1375"/>
    </location>
</feature>
<evidence type="ECO:0000256" key="4">
    <source>
        <dbReference type="ARBA" id="ARBA00022989"/>
    </source>
</evidence>
<feature type="region of interest" description="Disordered" evidence="8">
    <location>
        <begin position="1237"/>
        <end position="1296"/>
    </location>
</feature>
<evidence type="ECO:0000256" key="8">
    <source>
        <dbReference type="SAM" id="MobiDB-lite"/>
    </source>
</evidence>
<feature type="region of interest" description="Disordered" evidence="8">
    <location>
        <begin position="1588"/>
        <end position="1607"/>
    </location>
</feature>
<feature type="repeat" description="ANK" evidence="7">
    <location>
        <begin position="744"/>
        <end position="786"/>
    </location>
</feature>
<keyword evidence="4 9" id="KW-1133">Transmembrane helix</keyword>
<dbReference type="Proteomes" id="UP001642464">
    <property type="component" value="Unassembled WGS sequence"/>
</dbReference>
<keyword evidence="3" id="KW-0677">Repeat</keyword>
<keyword evidence="6 9" id="KW-0472">Membrane</keyword>
<dbReference type="PANTHER" id="PTHR24173">
    <property type="entry name" value="ANKYRIN REPEAT CONTAINING"/>
    <property type="match status" value="1"/>
</dbReference>
<feature type="compositionally biased region" description="Basic and acidic residues" evidence="8">
    <location>
        <begin position="1248"/>
        <end position="1258"/>
    </location>
</feature>
<accession>A0ABP0IB12</accession>
<keyword evidence="12" id="KW-1185">Reference proteome</keyword>
<dbReference type="Pfam" id="PF00023">
    <property type="entry name" value="Ank"/>
    <property type="match status" value="1"/>
</dbReference>
<dbReference type="Pfam" id="PF00520">
    <property type="entry name" value="Ion_trans"/>
    <property type="match status" value="1"/>
</dbReference>
<dbReference type="InterPro" id="IPR005821">
    <property type="entry name" value="Ion_trans_dom"/>
</dbReference>
<feature type="compositionally biased region" description="Basic residues" evidence="8">
    <location>
        <begin position="128"/>
        <end position="144"/>
    </location>
</feature>
<evidence type="ECO:0000313" key="11">
    <source>
        <dbReference type="EMBL" id="CAK8999503.1"/>
    </source>
</evidence>
<evidence type="ECO:0000256" key="9">
    <source>
        <dbReference type="SAM" id="Phobius"/>
    </source>
</evidence>
<dbReference type="InterPro" id="IPR002110">
    <property type="entry name" value="Ankyrin_rpt"/>
</dbReference>
<reference evidence="11 12" key="1">
    <citation type="submission" date="2024-02" db="EMBL/GenBank/DDBJ databases">
        <authorList>
            <person name="Chen Y."/>
            <person name="Shah S."/>
            <person name="Dougan E. K."/>
            <person name="Thang M."/>
            <person name="Chan C."/>
        </authorList>
    </citation>
    <scope>NUCLEOTIDE SEQUENCE [LARGE SCALE GENOMIC DNA]</scope>
</reference>
<dbReference type="PROSITE" id="PS50297">
    <property type="entry name" value="ANK_REP_REGION"/>
    <property type="match status" value="5"/>
</dbReference>
<evidence type="ECO:0000313" key="12">
    <source>
        <dbReference type="Proteomes" id="UP001642464"/>
    </source>
</evidence>
<feature type="repeat" description="ANK" evidence="7">
    <location>
        <begin position="679"/>
        <end position="711"/>
    </location>
</feature>
<dbReference type="SUPFAM" id="SSF51197">
    <property type="entry name" value="Clavaminate synthase-like"/>
    <property type="match status" value="1"/>
</dbReference>
<feature type="repeat" description="ANK" evidence="7">
    <location>
        <begin position="533"/>
        <end position="565"/>
    </location>
</feature>
<feature type="region of interest" description="Disordered" evidence="8">
    <location>
        <begin position="118"/>
        <end position="144"/>
    </location>
</feature>
<dbReference type="EMBL" id="CAXAMM010003335">
    <property type="protein sequence ID" value="CAK8999503.1"/>
    <property type="molecule type" value="Genomic_DNA"/>
</dbReference>
<keyword evidence="5 7" id="KW-0040">ANK repeat</keyword>
<evidence type="ECO:0000256" key="2">
    <source>
        <dbReference type="ARBA" id="ARBA00022692"/>
    </source>
</evidence>
<protein>
    <submittedName>
        <fullName evidence="11">Ankyrin-3 (ANK-3) (Ankyrin-G)</fullName>
    </submittedName>
</protein>
<evidence type="ECO:0000256" key="3">
    <source>
        <dbReference type="ARBA" id="ARBA00022737"/>
    </source>
</evidence>
<evidence type="ECO:0000259" key="10">
    <source>
        <dbReference type="Pfam" id="PF00520"/>
    </source>
</evidence>
<feature type="transmembrane region" description="Helical" evidence="9">
    <location>
        <begin position="1467"/>
        <end position="1485"/>
    </location>
</feature>
<feature type="compositionally biased region" description="Low complexity" evidence="8">
    <location>
        <begin position="1262"/>
        <end position="1279"/>
    </location>
</feature>
<keyword evidence="2 9" id="KW-0812">Transmembrane</keyword>
<dbReference type="InterPro" id="IPR027359">
    <property type="entry name" value="Volt_channel_dom_sf"/>
</dbReference>
<comment type="subcellular location">
    <subcellularLocation>
        <location evidence="1">Membrane</location>
        <topology evidence="1">Multi-pass membrane protein</topology>
    </subcellularLocation>
</comment>
<dbReference type="PANTHER" id="PTHR24173:SF74">
    <property type="entry name" value="ANKYRIN REPEAT DOMAIN-CONTAINING PROTEIN 16"/>
    <property type="match status" value="1"/>
</dbReference>
<sequence length="1895" mass="208985">MATCRPILSIYAIYAYVLVYAMRLEEGADDLDAASVTGAGIFTGFGHRDAVNHLSSTPALVGERFSAEQMQDQLLDILNKSQLSQEMMRELPKPSFKEPKQTYIHFLNEALRKTSQTSSVAKASSVKGSRRKKKAKATPVKRSKRLAQSCRKQLGGLLANLISACEEVPMKWDHLAIPYGLPEKNCTESAKDLFLHGQDMVRTHLQVLKLEDATTETVALLQGWYFLKQWIIPLATGVKAAILWAGFWTDASDPEGHKSRTSKERLFDFADQIETQTVHPSTQLGTMAEDNGNLADCQGLIANELKSNMWSFFSFSFVFGMMRKNQDMVVALVHKEMDGARPLSESILFQYEVPSLGMVAWREYWSPHVVLIDLLGTCKQTSPALRAQLFSNVPAGYRDTLNLFGLKENWTVQEYSRRSRLSWTCLDCPHSSCHLDEHLARQVKQLLEAGREQDQKDTRLIKAAKEGKASAVEELLNTGAQANCQEHGGADDKGFKHGYKGDTPLHFAAREGYDATALVLLNHGASVDATNEKLKTPLHLAAKRGHAAVAKILLGHHADVDAKDQSGRAPLHLAAESGDVDMAKLLLKHHAKVDVEELEFGWTPLHFAAKGDHLAMAVLLLEANASLRLKDKNGADALSVATVNLAWATQALLFEIQGSRFRIAGKIGEVAVAEILLKRYPNALDLAAMSGQVAVAKLLLKHRADVNSTINGLTALHSAAKENKADMVELLLQHNANVNARDFSGETPLHQAAGCGAGVRSAGASSRVVEVELLLKAKAEVNPRDQSHQTPLSCAKSTEVAKVCFAGVGAVAAVKAVSAGPEPLEFWCQRRKFRLQPGLQAKDEERIALQMLAEVSGLSLAQLRSVLKSTWSGLELHVEVWRTDLARHVLSGVRMVLFPNLQSLDTAEANGQLKLDGAWLSNWCNMQELKGRAGRQAGAVLAAQAAGDASHVWRGDLKGWSSVWPGDSERRAPTNGVDVGGDAPLYLGMDGLRLEEPEVEHALSQLREEGVVLLWATQDEMFRRVQGTWNSRSGNTCHAAHAELRKVLRLPPSHTRPVREVPSGEVCSALGCAAPQEPSAGRRHFLLRGTALAEPGGSDALRRIETPGTRWQVAVPMLAALMPLCYRYFSEQRPDASPGALRPTATGETGETALPRVLGVRVAWGKLATRLGKRKRTMESSELHSAFEKALKRHREEVFAHLNSWLERLDVTLEERSGLPFGFGLEKDLLEELSKEAEVLEPSELEEPSARSEERSEDVVTAAASAASAARSPGRSIASDAQRKLNRSGSYETAKAEETTRSKCKKRLQDFQNYAFRIVNSTWFNAAFAVIIITNSLYLGAQVEVNAAHDGLFVHPVSVVIHMIYMGLFSIEIFFRCAAVGPRSYVCGSGWAWHWLDMVAVFSSWVEFVVDFLDQSGTYSSAASNFRILRIFRITRLVKVLRSLSLVRFIGALRILVHSIADTLKPLGWALLLLILIQYTFSILFTDAALDFISVAPPGDATAEDMRIYYGSVYQSTQTLFRSLLGGLDWAAPAEALSPLGIFWVQMFHLYIAFCSLAVLNVMTGVFCHSAIMAAEHDHQKLIENRKRCTRPQGPAKSPTSPNAHGFQTRMDSNEIFYKMDAGGFGKITISQFEKIFEDEDMKAFFEAIEIDAVDAWTLFAPRPNRRVDAVAGGDPSSVQSQESLDVDGDFVVSIDEFVERCMQLHGSARSVDLYALKQQSFKMRQQMDDLEVMHKKMAKHLLFLSHIGKAGLSLYLSECQLLVSDPGAVNQIWHCDNLQPGLTMILPLTDVDEELGPTHLLPGPNDARAVRALLLTTRGTAPPPAACARRWVERTPKTTSDGGTVHRRWCWKGGRVRPNECFCGEGRPTANWNEFYATSPKARDSYKTIHRTGL</sequence>
<evidence type="ECO:0000256" key="7">
    <source>
        <dbReference type="PROSITE-ProRule" id="PRU00023"/>
    </source>
</evidence>
<organism evidence="11 12">
    <name type="scientific">Durusdinium trenchii</name>
    <dbReference type="NCBI Taxonomy" id="1381693"/>
    <lineage>
        <taxon>Eukaryota</taxon>
        <taxon>Sar</taxon>
        <taxon>Alveolata</taxon>
        <taxon>Dinophyceae</taxon>
        <taxon>Suessiales</taxon>
        <taxon>Symbiodiniaceae</taxon>
        <taxon>Durusdinium</taxon>
    </lineage>
</organism>
<evidence type="ECO:0000256" key="6">
    <source>
        <dbReference type="ARBA" id="ARBA00023136"/>
    </source>
</evidence>
<dbReference type="PROSITE" id="PS50088">
    <property type="entry name" value="ANK_REPEAT"/>
    <property type="match status" value="7"/>
</dbReference>
<evidence type="ECO:0000256" key="1">
    <source>
        <dbReference type="ARBA" id="ARBA00004141"/>
    </source>
</evidence>
<dbReference type="Gene3D" id="1.20.120.350">
    <property type="entry name" value="Voltage-gated potassium channels. Chain C"/>
    <property type="match status" value="1"/>
</dbReference>
<feature type="repeat" description="ANK" evidence="7">
    <location>
        <begin position="600"/>
        <end position="632"/>
    </location>
</feature>
<feature type="transmembrane region" description="Helical" evidence="9">
    <location>
        <begin position="1314"/>
        <end position="1333"/>
    </location>
</feature>
<dbReference type="PRINTS" id="PR01415">
    <property type="entry name" value="ANKYRIN"/>
</dbReference>
<feature type="repeat" description="ANK" evidence="7">
    <location>
        <begin position="500"/>
        <end position="532"/>
    </location>
</feature>
<evidence type="ECO:0000256" key="5">
    <source>
        <dbReference type="ARBA" id="ARBA00023043"/>
    </source>
</evidence>
<dbReference type="Gene3D" id="1.25.40.20">
    <property type="entry name" value="Ankyrin repeat-containing domain"/>
    <property type="match status" value="3"/>
</dbReference>
<feature type="repeat" description="ANK" evidence="7">
    <location>
        <begin position="566"/>
        <end position="598"/>
    </location>
</feature>